<comment type="subcellular location">
    <subcellularLocation>
        <location evidence="1">Mitochondrion</location>
    </subcellularLocation>
</comment>
<protein>
    <recommendedName>
        <fullName evidence="6">Small ribosomal subunit protein mS23</fullName>
    </recommendedName>
</protein>
<keyword evidence="3" id="KW-0689">Ribosomal protein</keyword>
<feature type="compositionally biased region" description="Basic and acidic residues" evidence="7">
    <location>
        <begin position="131"/>
        <end position="141"/>
    </location>
</feature>
<evidence type="ECO:0000313" key="9">
    <source>
        <dbReference type="EMBL" id="JAG02998.1"/>
    </source>
</evidence>
<dbReference type="GO" id="GO:0005840">
    <property type="term" value="C:ribosome"/>
    <property type="evidence" value="ECO:0007669"/>
    <property type="project" value="InterPro"/>
</dbReference>
<evidence type="ECO:0000256" key="4">
    <source>
        <dbReference type="ARBA" id="ARBA00023128"/>
    </source>
</evidence>
<evidence type="ECO:0000256" key="1">
    <source>
        <dbReference type="ARBA" id="ARBA00004173"/>
    </source>
</evidence>
<reference evidence="11" key="4">
    <citation type="journal article" date="2016" name="Gigascience">
        <title>De novo construction of an expanded transcriptome assembly for the western tarnished plant bug, Lygus hesperus.</title>
        <authorList>
            <person name="Tassone E.E."/>
            <person name="Geib S.M."/>
            <person name="Hall B."/>
            <person name="Fabrick J.A."/>
            <person name="Brent C.S."/>
            <person name="Hull J.J."/>
        </authorList>
    </citation>
    <scope>NUCLEOTIDE SEQUENCE</scope>
</reference>
<evidence type="ECO:0000259" key="8">
    <source>
        <dbReference type="Pfam" id="PF10484"/>
    </source>
</evidence>
<name>A0A0A9W935_LYGHE</name>
<evidence type="ECO:0000256" key="3">
    <source>
        <dbReference type="ARBA" id="ARBA00022980"/>
    </source>
</evidence>
<reference evidence="10" key="3">
    <citation type="submission" date="2014-09" db="EMBL/GenBank/DDBJ databases">
        <authorList>
            <person name="Magalhaes I.L.F."/>
            <person name="Oliveira U."/>
            <person name="Santos F.R."/>
            <person name="Vidigal T.H.D.A."/>
            <person name="Brescovit A.D."/>
            <person name="Santos A.J."/>
        </authorList>
    </citation>
    <scope>NUCLEOTIDE SEQUENCE</scope>
</reference>
<accession>A0A0A9W935</accession>
<evidence type="ECO:0000256" key="6">
    <source>
        <dbReference type="ARBA" id="ARBA00035137"/>
    </source>
</evidence>
<evidence type="ECO:0000313" key="10">
    <source>
        <dbReference type="EMBL" id="JAG63035.1"/>
    </source>
</evidence>
<dbReference type="Pfam" id="PF10484">
    <property type="entry name" value="MRP-S23"/>
    <property type="match status" value="1"/>
</dbReference>
<gene>
    <name evidence="11" type="primary">ZK1098.7</name>
    <name evidence="9" type="ORF">CM83_35976</name>
    <name evidence="11" type="ORF">g.43782</name>
</gene>
<dbReference type="PANTHER" id="PTHR15925">
    <property type="entry name" value="MITOCHONDRIAL RIBOSOMAL PROTEIN S23"/>
    <property type="match status" value="1"/>
</dbReference>
<evidence type="ECO:0000313" key="11">
    <source>
        <dbReference type="EMBL" id="JAQ09711.1"/>
    </source>
</evidence>
<dbReference type="GO" id="GO:0005739">
    <property type="term" value="C:mitochondrion"/>
    <property type="evidence" value="ECO:0007669"/>
    <property type="project" value="InterPro"/>
</dbReference>
<feature type="domain" description="Small ribosomal subunit protein mS23 conserved" evidence="8">
    <location>
        <begin position="2"/>
        <end position="123"/>
    </location>
</feature>
<keyword evidence="4" id="KW-0496">Mitochondrion</keyword>
<proteinExistence type="inferred from homology"/>
<dbReference type="InterPro" id="IPR019520">
    <property type="entry name" value="Ribosomal_mS23_met"/>
</dbReference>
<dbReference type="AlphaFoldDB" id="A0A0A9W935"/>
<evidence type="ECO:0000256" key="2">
    <source>
        <dbReference type="ARBA" id="ARBA00009864"/>
    </source>
</evidence>
<dbReference type="EMBL" id="GDHC01008918">
    <property type="protein sequence ID" value="JAQ09711.1"/>
    <property type="molecule type" value="Transcribed_RNA"/>
</dbReference>
<dbReference type="PANTHER" id="PTHR15925:SF2">
    <property type="entry name" value="SMALL RIBOSOMAL SUBUNIT PROTEIN MS23"/>
    <property type="match status" value="1"/>
</dbReference>
<dbReference type="EMBL" id="GBHO01040606">
    <property type="protein sequence ID" value="JAG02998.1"/>
    <property type="molecule type" value="Transcribed_RNA"/>
</dbReference>
<dbReference type="GO" id="GO:0006412">
    <property type="term" value="P:translation"/>
    <property type="evidence" value="ECO:0007669"/>
    <property type="project" value="InterPro"/>
</dbReference>
<reference evidence="9" key="1">
    <citation type="journal article" date="2014" name="PLoS ONE">
        <title>Transcriptome-Based Identification of ABC Transporters in the Western Tarnished Plant Bug Lygus hesperus.</title>
        <authorList>
            <person name="Hull J.J."/>
            <person name="Chaney K."/>
            <person name="Geib S.M."/>
            <person name="Fabrick J.A."/>
            <person name="Brent C.S."/>
            <person name="Walsh D."/>
            <person name="Lavine L.C."/>
        </authorList>
    </citation>
    <scope>NUCLEOTIDE SEQUENCE</scope>
</reference>
<evidence type="ECO:0000256" key="7">
    <source>
        <dbReference type="SAM" id="MobiDB-lite"/>
    </source>
</evidence>
<sequence>MAHNRLERIGTIYTRVTGLIRSGAMKLEDRPSWYEIYQAFPPETPPRYDNPAPKGEIRKIFFPEDTIRAKFYRKLPSVPATSLNEDGRASACQTFLDNCRRLADSKGVTMEEVFDEALATTKEALIASRSEPTKIRSEVRTSRTPKNPKKAADIGGIFSEEPTNSPPSPKST</sequence>
<feature type="region of interest" description="Disordered" evidence="7">
    <location>
        <begin position="125"/>
        <end position="172"/>
    </location>
</feature>
<dbReference type="InterPro" id="IPR059242">
    <property type="entry name" value="mS23_dom"/>
</dbReference>
<dbReference type="EMBL" id="GBRD01002786">
    <property type="protein sequence ID" value="JAG63035.1"/>
    <property type="molecule type" value="Transcribed_RNA"/>
</dbReference>
<evidence type="ECO:0000256" key="5">
    <source>
        <dbReference type="ARBA" id="ARBA00023274"/>
    </source>
</evidence>
<dbReference type="InterPro" id="IPR023611">
    <property type="entry name" value="mS23_dom_met"/>
</dbReference>
<dbReference type="GO" id="GO:0003735">
    <property type="term" value="F:structural constituent of ribosome"/>
    <property type="evidence" value="ECO:0007669"/>
    <property type="project" value="InterPro"/>
</dbReference>
<organism evidence="9">
    <name type="scientific">Lygus hesperus</name>
    <name type="common">Western plant bug</name>
    <dbReference type="NCBI Taxonomy" id="30085"/>
    <lineage>
        <taxon>Eukaryota</taxon>
        <taxon>Metazoa</taxon>
        <taxon>Ecdysozoa</taxon>
        <taxon>Arthropoda</taxon>
        <taxon>Hexapoda</taxon>
        <taxon>Insecta</taxon>
        <taxon>Pterygota</taxon>
        <taxon>Neoptera</taxon>
        <taxon>Paraneoptera</taxon>
        <taxon>Hemiptera</taxon>
        <taxon>Heteroptera</taxon>
        <taxon>Panheteroptera</taxon>
        <taxon>Cimicomorpha</taxon>
        <taxon>Miridae</taxon>
        <taxon>Mirini</taxon>
        <taxon>Lygus</taxon>
    </lineage>
</organism>
<comment type="similarity">
    <text evidence="2">Belongs to the mitochondrion-specific ribosomal protein mS23 family.</text>
</comment>
<keyword evidence="5" id="KW-0687">Ribonucleoprotein</keyword>
<dbReference type="CDD" id="cd23701">
    <property type="entry name" value="At1g26750"/>
    <property type="match status" value="1"/>
</dbReference>
<reference evidence="9" key="2">
    <citation type="submission" date="2014-07" db="EMBL/GenBank/DDBJ databases">
        <authorList>
            <person name="Hull J."/>
        </authorList>
    </citation>
    <scope>NUCLEOTIDE SEQUENCE</scope>
</reference>